<dbReference type="GO" id="GO:0051539">
    <property type="term" value="F:4 iron, 4 sulfur cluster binding"/>
    <property type="evidence" value="ECO:0007669"/>
    <property type="project" value="UniProtKB-KW"/>
</dbReference>
<feature type="domain" description="Soluble ligand binding" evidence="9">
    <location>
        <begin position="162"/>
        <end position="207"/>
    </location>
</feature>
<accession>A0A412Z9R8</accession>
<dbReference type="AlphaFoldDB" id="A0A412Z9R8"/>
<dbReference type="InterPro" id="IPR017900">
    <property type="entry name" value="4Fe4S_Fe_S_CS"/>
</dbReference>
<organism evidence="11 14">
    <name type="scientific">Enterocloster bolteae</name>
    <dbReference type="NCBI Taxonomy" id="208479"/>
    <lineage>
        <taxon>Bacteria</taxon>
        <taxon>Bacillati</taxon>
        <taxon>Bacillota</taxon>
        <taxon>Clostridia</taxon>
        <taxon>Lachnospirales</taxon>
        <taxon>Lachnospiraceae</taxon>
        <taxon>Enterocloster</taxon>
    </lineage>
</organism>
<evidence type="ECO:0000256" key="4">
    <source>
        <dbReference type="ARBA" id="ARBA00022737"/>
    </source>
</evidence>
<dbReference type="InterPro" id="IPR026902">
    <property type="entry name" value="RnfC_N"/>
</dbReference>
<dbReference type="RefSeq" id="WP_002570900.1">
    <property type="nucleotide sequence ID" value="NZ_CACRTF010000017.1"/>
</dbReference>
<evidence type="ECO:0000313" key="12">
    <source>
        <dbReference type="EMBL" id="RHC56295.1"/>
    </source>
</evidence>
<evidence type="ECO:0000259" key="8">
    <source>
        <dbReference type="Pfam" id="PF01512"/>
    </source>
</evidence>
<keyword evidence="7" id="KW-0411">Iron-sulfur</keyword>
<evidence type="ECO:0000313" key="11">
    <source>
        <dbReference type="EMBL" id="RGV76822.1"/>
    </source>
</evidence>
<evidence type="ECO:0000256" key="1">
    <source>
        <dbReference type="ARBA" id="ARBA00022448"/>
    </source>
</evidence>
<evidence type="ECO:0000256" key="3">
    <source>
        <dbReference type="ARBA" id="ARBA00022723"/>
    </source>
</evidence>
<keyword evidence="3" id="KW-0479">Metal-binding</keyword>
<evidence type="ECO:0000313" key="13">
    <source>
        <dbReference type="Proteomes" id="UP000283975"/>
    </source>
</evidence>
<keyword evidence="6" id="KW-0408">Iron</keyword>
<dbReference type="PANTHER" id="PTHR43034:SF2">
    <property type="entry name" value="ION-TRANSLOCATING OXIDOREDUCTASE COMPLEX SUBUNIT C"/>
    <property type="match status" value="1"/>
</dbReference>
<dbReference type="GO" id="GO:0016020">
    <property type="term" value="C:membrane"/>
    <property type="evidence" value="ECO:0007669"/>
    <property type="project" value="InterPro"/>
</dbReference>
<keyword evidence="5" id="KW-0249">Electron transport</keyword>
<dbReference type="Pfam" id="PF01512">
    <property type="entry name" value="Complex1_51K"/>
    <property type="match status" value="1"/>
</dbReference>
<dbReference type="Proteomes" id="UP000284543">
    <property type="component" value="Unassembled WGS sequence"/>
</dbReference>
<name>A0A412Z9R8_9FIRM</name>
<evidence type="ECO:0000259" key="9">
    <source>
        <dbReference type="Pfam" id="PF10531"/>
    </source>
</evidence>
<dbReference type="Proteomes" id="UP000283975">
    <property type="component" value="Unassembled WGS sequence"/>
</dbReference>
<sequence length="450" mass="49054">MTLLEQIKEAGIVGCGGAGFPTHVKLNCTVEYLIINAAECEPLLRTDRFLMLHKAREIVTAAGMIGDMVQAGKRYIALKETYSEEIAALEAAITELHSPVKLYKMKNFYPAGDEQIMVCDVTGRTVPPSGIPLDVGAVVSNLATVYSIYNASQGQPFTEKYLTVTGAVNSPCIVRAPLGTSFAECLLLAGGSSLSSFHVIAGGPMMGKCYRKEEAAGLTVTKTTSGYIIVADDTPLVEKHNIPISVSLKRAKMCCIQCSYCTQMCPRYLTGHPLKPHMIMRKLAYAQSPEEVLEDEHVRQAMICSECGLCETYACPMGLQPRQVNIYVKNLLRQNKYRYPKPSETFTQLEERSYRKAPSKRMAVRLGVDQYYDYHIDSCKAADPATVRISLRQHIGAPSQPVVQTGDTVSCGQLIGAIPAEALGANIHASISGTVVQVTDTEIVISADRQ</sequence>
<evidence type="ECO:0000313" key="14">
    <source>
        <dbReference type="Proteomes" id="UP000284543"/>
    </source>
</evidence>
<dbReference type="InterPro" id="IPR009051">
    <property type="entry name" value="Helical_ferredxn"/>
</dbReference>
<dbReference type="GO" id="GO:0046872">
    <property type="term" value="F:metal ion binding"/>
    <property type="evidence" value="ECO:0007669"/>
    <property type="project" value="UniProtKB-KW"/>
</dbReference>
<keyword evidence="4" id="KW-0677">Repeat</keyword>
<dbReference type="Pfam" id="PF10531">
    <property type="entry name" value="SLBB"/>
    <property type="match status" value="1"/>
</dbReference>
<evidence type="ECO:0000256" key="2">
    <source>
        <dbReference type="ARBA" id="ARBA00022485"/>
    </source>
</evidence>
<dbReference type="SUPFAM" id="SSF142984">
    <property type="entry name" value="Nqo1 middle domain-like"/>
    <property type="match status" value="1"/>
</dbReference>
<evidence type="ECO:0000256" key="7">
    <source>
        <dbReference type="ARBA" id="ARBA00023014"/>
    </source>
</evidence>
<dbReference type="Gene3D" id="3.40.50.11540">
    <property type="entry name" value="NADH-ubiquinone oxidoreductase 51kDa subunit"/>
    <property type="match status" value="1"/>
</dbReference>
<dbReference type="InterPro" id="IPR019554">
    <property type="entry name" value="Soluble_ligand-bd"/>
</dbReference>
<evidence type="ECO:0000259" key="10">
    <source>
        <dbReference type="Pfam" id="PF13375"/>
    </source>
</evidence>
<evidence type="ECO:0000256" key="6">
    <source>
        <dbReference type="ARBA" id="ARBA00023004"/>
    </source>
</evidence>
<dbReference type="PANTHER" id="PTHR43034">
    <property type="entry name" value="ION-TRANSLOCATING OXIDOREDUCTASE COMPLEX SUBUNIT C"/>
    <property type="match status" value="1"/>
</dbReference>
<dbReference type="SUPFAM" id="SSF142019">
    <property type="entry name" value="Nqo1 FMN-binding domain-like"/>
    <property type="match status" value="1"/>
</dbReference>
<dbReference type="PIRSF" id="PIRSF036408">
    <property type="entry name" value="PduS_prd"/>
    <property type="match status" value="1"/>
</dbReference>
<dbReference type="PROSITE" id="PS00198">
    <property type="entry name" value="4FE4S_FER_1"/>
    <property type="match status" value="1"/>
</dbReference>
<dbReference type="EMBL" id="QSHZ01000009">
    <property type="protein sequence ID" value="RHC56295.1"/>
    <property type="molecule type" value="Genomic_DNA"/>
</dbReference>
<keyword evidence="2" id="KW-0004">4Fe-4S</keyword>
<dbReference type="InterPro" id="IPR011538">
    <property type="entry name" value="Nuo51_FMN-bd"/>
</dbReference>
<feature type="domain" description="RnfC Barrel sandwich hybrid" evidence="10">
    <location>
        <begin position="381"/>
        <end position="443"/>
    </location>
</feature>
<dbReference type="Gene3D" id="1.10.1060.10">
    <property type="entry name" value="Alpha-helical ferredoxin"/>
    <property type="match status" value="1"/>
</dbReference>
<reference evidence="13 14" key="1">
    <citation type="submission" date="2018-08" db="EMBL/GenBank/DDBJ databases">
        <title>A genome reference for cultivated species of the human gut microbiota.</title>
        <authorList>
            <person name="Zou Y."/>
            <person name="Xue W."/>
            <person name="Luo G."/>
        </authorList>
    </citation>
    <scope>NUCLEOTIDE SEQUENCE [LARGE SCALE GENOMIC DNA]</scope>
    <source>
        <strain evidence="11 14">AF14-18</strain>
        <strain evidence="12 13">AM35-14</strain>
    </source>
</reference>
<evidence type="ECO:0000256" key="5">
    <source>
        <dbReference type="ARBA" id="ARBA00022982"/>
    </source>
</evidence>
<proteinExistence type="predicted"/>
<protein>
    <submittedName>
        <fullName evidence="11">Propanediol utilization protein</fullName>
    </submittedName>
</protein>
<dbReference type="InterPro" id="IPR037225">
    <property type="entry name" value="Nuo51_FMN-bd_sf"/>
</dbReference>
<dbReference type="InterPro" id="IPR017054">
    <property type="entry name" value="PduS"/>
</dbReference>
<dbReference type="Pfam" id="PF13375">
    <property type="entry name" value="RnfC_N"/>
    <property type="match status" value="1"/>
</dbReference>
<dbReference type="Gene3D" id="3.10.20.600">
    <property type="match status" value="1"/>
</dbReference>
<comment type="caution">
    <text evidence="11">The sequence shown here is derived from an EMBL/GenBank/DDBJ whole genome shotgun (WGS) entry which is preliminary data.</text>
</comment>
<keyword evidence="1" id="KW-0813">Transport</keyword>
<feature type="domain" description="NADH-ubiquinone oxidoreductase 51kDa subunit FMN-binding" evidence="8">
    <location>
        <begin position="7"/>
        <end position="149"/>
    </location>
</feature>
<dbReference type="InterPro" id="IPR010208">
    <property type="entry name" value="Ion_transpt_RnfC/RsxC"/>
</dbReference>
<dbReference type="SUPFAM" id="SSF46548">
    <property type="entry name" value="alpha-helical ferredoxin"/>
    <property type="match status" value="1"/>
</dbReference>
<dbReference type="Pfam" id="PF13534">
    <property type="entry name" value="Fer4_17"/>
    <property type="match status" value="1"/>
</dbReference>
<dbReference type="GO" id="GO:0009055">
    <property type="term" value="F:electron transfer activity"/>
    <property type="evidence" value="ECO:0007669"/>
    <property type="project" value="InterPro"/>
</dbReference>
<dbReference type="EMBL" id="QRZM01000003">
    <property type="protein sequence ID" value="RGV76822.1"/>
    <property type="molecule type" value="Genomic_DNA"/>
</dbReference>
<gene>
    <name evidence="12" type="ORF">DW839_10070</name>
    <name evidence="11" type="ORF">DWW02_09730</name>
</gene>